<evidence type="ECO:0000313" key="2">
    <source>
        <dbReference type="EMBL" id="CBK24461.2"/>
    </source>
</evidence>
<gene>
    <name evidence="2" type="ORF">GSBLH_T00004199001</name>
</gene>
<feature type="compositionally biased region" description="Acidic residues" evidence="1">
    <location>
        <begin position="24"/>
        <end position="37"/>
    </location>
</feature>
<keyword evidence="3" id="KW-1185">Reference proteome</keyword>
<dbReference type="AlphaFoldDB" id="D8M8S2"/>
<reference evidence="2" key="1">
    <citation type="submission" date="2010-02" db="EMBL/GenBank/DDBJ databases">
        <title>Sequencing and annotation of the Blastocystis hominis genome.</title>
        <authorList>
            <person name="Wincker P."/>
        </authorList>
    </citation>
    <scope>NUCLEOTIDE SEQUENCE</scope>
    <source>
        <strain evidence="2">Singapore isolate B</strain>
    </source>
</reference>
<organism evidence="2">
    <name type="scientific">Blastocystis hominis</name>
    <dbReference type="NCBI Taxonomy" id="12968"/>
    <lineage>
        <taxon>Eukaryota</taxon>
        <taxon>Sar</taxon>
        <taxon>Stramenopiles</taxon>
        <taxon>Bigyra</taxon>
        <taxon>Opalozoa</taxon>
        <taxon>Opalinata</taxon>
        <taxon>Blastocystidae</taxon>
        <taxon>Blastocystis</taxon>
    </lineage>
</organism>
<accession>D8M8S2</accession>
<evidence type="ECO:0000256" key="1">
    <source>
        <dbReference type="SAM" id="MobiDB-lite"/>
    </source>
</evidence>
<protein>
    <submittedName>
        <fullName evidence="2">Uncharacterized protein</fullName>
    </submittedName>
</protein>
<dbReference type="RefSeq" id="XP_012898509.1">
    <property type="nucleotide sequence ID" value="XM_013043055.1"/>
</dbReference>
<evidence type="ECO:0000313" key="3">
    <source>
        <dbReference type="Proteomes" id="UP000008312"/>
    </source>
</evidence>
<name>D8M8S2_BLAHO</name>
<feature type="region of interest" description="Disordered" evidence="1">
    <location>
        <begin position="1"/>
        <end position="76"/>
    </location>
</feature>
<dbReference type="Proteomes" id="UP000008312">
    <property type="component" value="Unassembled WGS sequence"/>
</dbReference>
<dbReference type="GeneID" id="24921236"/>
<dbReference type="EMBL" id="FN668688">
    <property type="protein sequence ID" value="CBK24461.2"/>
    <property type="molecule type" value="Genomic_DNA"/>
</dbReference>
<feature type="compositionally biased region" description="Basic and acidic residues" evidence="1">
    <location>
        <begin position="40"/>
        <end position="76"/>
    </location>
</feature>
<dbReference type="InParanoid" id="D8M8S2"/>
<proteinExistence type="predicted"/>
<sequence>MQKEAEERRKRREERRKAERSDLPTEELSDLPTEELSDLPGEKRGECPGDGAERKGETEVEIGEKGKEKSAEQMEEETRHAALYYWPIVPQERCKRWVVENATMIPPPPPDVTANDRLKTVRKNMTLWSLFKRLNHCDVCCIWVVWKGGVGWRNCL</sequence>